<dbReference type="SUPFAM" id="SSF56634">
    <property type="entry name" value="Heme-dependent catalase-like"/>
    <property type="match status" value="1"/>
</dbReference>
<dbReference type="InterPro" id="IPR020835">
    <property type="entry name" value="Catalase_sf"/>
</dbReference>
<dbReference type="Proteomes" id="UP000646244">
    <property type="component" value="Unassembled WGS sequence"/>
</dbReference>
<reference evidence="1" key="1">
    <citation type="journal article" date="2014" name="Int. J. Syst. Evol. Microbiol.">
        <title>Complete genome sequence of Corynebacterium casei LMG S-19264T (=DSM 44701T), isolated from a smear-ripened cheese.</title>
        <authorList>
            <consortium name="US DOE Joint Genome Institute (JGI-PGF)"/>
            <person name="Walter F."/>
            <person name="Albersmeier A."/>
            <person name="Kalinowski J."/>
            <person name="Ruckert C."/>
        </authorList>
    </citation>
    <scope>NUCLEOTIDE SEQUENCE</scope>
    <source>
        <strain evidence="1">JCM 4633</strain>
    </source>
</reference>
<organism evidence="1 2">
    <name type="scientific">Streptomyces cinnamoneus</name>
    <name type="common">Streptoverticillium cinnamoneum</name>
    <dbReference type="NCBI Taxonomy" id="53446"/>
    <lineage>
        <taxon>Bacteria</taxon>
        <taxon>Bacillati</taxon>
        <taxon>Actinomycetota</taxon>
        <taxon>Actinomycetes</taxon>
        <taxon>Kitasatosporales</taxon>
        <taxon>Streptomycetaceae</taxon>
        <taxon>Streptomyces</taxon>
        <taxon>Streptomyces cinnamoneus group</taxon>
    </lineage>
</organism>
<proteinExistence type="predicted"/>
<evidence type="ECO:0000313" key="2">
    <source>
        <dbReference type="Proteomes" id="UP000646244"/>
    </source>
</evidence>
<dbReference type="PANTHER" id="PTHR36195:SF4">
    <property type="entry name" value="DOMAIN PROTEIN, PUTATIVE (AFU_ORTHOLOGUE AFUA_5G01990)-RELATED"/>
    <property type="match status" value="1"/>
</dbReference>
<comment type="caution">
    <text evidence="1">The sequence shown here is derived from an EMBL/GenBank/DDBJ whole genome shotgun (WGS) entry which is preliminary data.</text>
</comment>
<evidence type="ECO:0000313" key="1">
    <source>
        <dbReference type="EMBL" id="GHC34950.1"/>
    </source>
</evidence>
<dbReference type="EMBL" id="BMVB01000001">
    <property type="protein sequence ID" value="GHC34950.1"/>
    <property type="molecule type" value="Genomic_DNA"/>
</dbReference>
<accession>A0A918TEE3</accession>
<name>A0A918TEE3_STRCJ</name>
<sequence length="396" mass="44807">MTGRHRLRVAVNDAVLRCVHLERRIDPYVRPLLDRALLRPVQALVQWIVGVRRHDEHLRPAEERPLPGEKETAEAIADQMGRFIAREYAPGNAQRAGNTKTHGVVAGEFTVLGDLPADLRHGVFSRPRTFRAWVRFAGPGPLAPPDIEDNGILSIGVKLLGVEGEKLLDDERATQDFTGISAPTFTTPDVVENLKLQQHVYDGTPLLYFLGPRDSHLCDMVMQGLYARTHSSPLETRYWSCTPYLLGEGQAMQYSLVPRDGRRGRAPWHPPEDYLRRALAATLRERDVLFDFLVQLQTDPHRMPVENASVVWPERLSPFRPVATLRLPRQELDEARQFALADRLSFNPWHALAAHRPLGNQNRARRTIYLQLCRLRQSMNGTPHTDPSDDEPGGSP</sequence>
<gene>
    <name evidence="1" type="ORF">GCM10010507_04850</name>
</gene>
<dbReference type="RefSeq" id="WP_229844515.1">
    <property type="nucleotide sequence ID" value="NZ_BMVB01000001.1"/>
</dbReference>
<dbReference type="AlphaFoldDB" id="A0A918TEE3"/>
<evidence type="ECO:0008006" key="3">
    <source>
        <dbReference type="Google" id="ProtNLM"/>
    </source>
</evidence>
<dbReference type="GO" id="GO:0020037">
    <property type="term" value="F:heme binding"/>
    <property type="evidence" value="ECO:0007669"/>
    <property type="project" value="InterPro"/>
</dbReference>
<dbReference type="PANTHER" id="PTHR36195">
    <property type="entry name" value="DOMAIN PROTEIN, PUTATIVE (AFU_ORTHOLOGUE AFUA_5G01990)-RELATED-RELATED"/>
    <property type="match status" value="1"/>
</dbReference>
<protein>
    <recommendedName>
        <fullName evidence="3">Catalase</fullName>
    </recommendedName>
</protein>
<dbReference type="Gene3D" id="2.40.180.10">
    <property type="entry name" value="Catalase core domain"/>
    <property type="match status" value="1"/>
</dbReference>
<reference evidence="1" key="2">
    <citation type="submission" date="2020-09" db="EMBL/GenBank/DDBJ databases">
        <authorList>
            <person name="Sun Q."/>
            <person name="Ohkuma M."/>
        </authorList>
    </citation>
    <scope>NUCLEOTIDE SEQUENCE</scope>
    <source>
        <strain evidence="1">JCM 4633</strain>
    </source>
</reference>
<dbReference type="CDD" id="cd08152">
    <property type="entry name" value="y4iL_like"/>
    <property type="match status" value="1"/>
</dbReference>